<sequence>MRKDLILNFRAIPWTSVPFLAVLGLAFMVTSLTYGQVSPEEHKKHHPGQAGTGNAGPAGKNPGMMGGGKGGGMGGMMGGGKDSGMDVMMERMGAPKPKELYPKLMDLPDLPMEERAVIVQEAHQRMMEGAKLLATGLDELTNTVPTDDFAAMQVATAKMREGLAQFESGLAAHRAIDEGKAPRNVALQWFKREMHLLPPAGAKPTGVRLWGMTPFHTGVMVLLSVFAAAMIAMYFFKMRRASALLDKLITDESANEGASTTKVSPSTSLPSDSLTEPEHPATSKDSNKSATVADCCNDSEETCPSDEELTDRPDISAGLLPIRKKKLCRLRVARINQETPDVKTFRLVACHGSGIPFNYLPGQFLTLTLPVGEKPIRRSYTISSSPTQGYYCEISVKREEYGAGSRYLHDELKVGDTIEVQAPSGKFIFTGKEADSIVLIAGGVGITPMMSVTRALTDMVWNGDIYFIVACHDPEHFIFESELKRLQEQHENLHVFVAMSRIEEERDGYRKGRLSRDLLAEWVPEIASRRIHICGPVAMMDAAKKMLLKLKVPMESIHTENFGGEQKPQVRAKERAKAAGTDIAETGGTVTFSKSAKSTQFQVDETVLEASERVDVDIDYSCRVGSCGVCVVKLLSGKVSMEVEDGLEPEDKETGMILACQAKSSGNVSVEA</sequence>
<dbReference type="InterPro" id="IPR036010">
    <property type="entry name" value="2Fe-2S_ferredoxin-like_sf"/>
</dbReference>
<feature type="domain" description="2Fe-2S ferredoxin-type" evidence="12">
    <location>
        <begin position="588"/>
        <end position="672"/>
    </location>
</feature>
<feature type="compositionally biased region" description="Acidic residues" evidence="10">
    <location>
        <begin position="297"/>
        <end position="309"/>
    </location>
</feature>
<comment type="cofactor">
    <cofactor evidence="1">
        <name>FAD</name>
        <dbReference type="ChEBI" id="CHEBI:57692"/>
    </cofactor>
</comment>
<dbReference type="PRINTS" id="PR00406">
    <property type="entry name" value="CYTB5RDTASE"/>
</dbReference>
<reference evidence="14 15" key="1">
    <citation type="submission" date="2019-02" db="EMBL/GenBank/DDBJ databases">
        <title>Deep-cultivation of Planctomycetes and their phenomic and genomic characterization uncovers novel biology.</title>
        <authorList>
            <person name="Wiegand S."/>
            <person name="Jogler M."/>
            <person name="Boedeker C."/>
            <person name="Pinto D."/>
            <person name="Vollmers J."/>
            <person name="Rivas-Marin E."/>
            <person name="Kohn T."/>
            <person name="Peeters S.H."/>
            <person name="Heuer A."/>
            <person name="Rast P."/>
            <person name="Oberbeckmann S."/>
            <person name="Bunk B."/>
            <person name="Jeske O."/>
            <person name="Meyerdierks A."/>
            <person name="Storesund J.E."/>
            <person name="Kallscheuer N."/>
            <person name="Luecker S."/>
            <person name="Lage O.M."/>
            <person name="Pohl T."/>
            <person name="Merkel B.J."/>
            <person name="Hornburger P."/>
            <person name="Mueller R.-W."/>
            <person name="Bruemmer F."/>
            <person name="Labrenz M."/>
            <person name="Spormann A.M."/>
            <person name="Op den Camp H."/>
            <person name="Overmann J."/>
            <person name="Amann R."/>
            <person name="Jetten M.S.M."/>
            <person name="Mascher T."/>
            <person name="Medema M.H."/>
            <person name="Devos D.P."/>
            <person name="Kaster A.-K."/>
            <person name="Ovreas L."/>
            <person name="Rohde M."/>
            <person name="Galperin M.Y."/>
            <person name="Jogler C."/>
        </authorList>
    </citation>
    <scope>NUCLEOTIDE SEQUENCE [LARGE SCALE GENOMIC DNA]</scope>
    <source>
        <strain evidence="14 15">HG66A1</strain>
    </source>
</reference>
<feature type="region of interest" description="Disordered" evidence="10">
    <location>
        <begin position="255"/>
        <end position="310"/>
    </location>
</feature>
<feature type="region of interest" description="Disordered" evidence="10">
    <location>
        <begin position="38"/>
        <end position="66"/>
    </location>
</feature>
<evidence type="ECO:0000256" key="6">
    <source>
        <dbReference type="ARBA" id="ARBA00023002"/>
    </source>
</evidence>
<protein>
    <submittedName>
        <fullName evidence="14">3-ketosteroid-9-alpha-hydroxylase reductase subunit</fullName>
        <ecNumber evidence="14">1.17.1.-</ecNumber>
    </submittedName>
</protein>
<dbReference type="PROSITE" id="PS51384">
    <property type="entry name" value="FAD_FR"/>
    <property type="match status" value="1"/>
</dbReference>
<keyword evidence="3" id="KW-0001">2Fe-2S</keyword>
<dbReference type="SUPFAM" id="SSF54292">
    <property type="entry name" value="2Fe-2S ferredoxin-like"/>
    <property type="match status" value="1"/>
</dbReference>
<feature type="compositionally biased region" description="Low complexity" evidence="10">
    <location>
        <begin position="264"/>
        <end position="274"/>
    </location>
</feature>
<keyword evidence="6 14" id="KW-0560">Oxidoreductase</keyword>
<dbReference type="EMBL" id="CP036266">
    <property type="protein sequence ID" value="QDT22003.1"/>
    <property type="molecule type" value="Genomic_DNA"/>
</dbReference>
<dbReference type="Proteomes" id="UP000320421">
    <property type="component" value="Chromosome"/>
</dbReference>
<dbReference type="InterPro" id="IPR001041">
    <property type="entry name" value="2Fe-2S_ferredoxin-type"/>
</dbReference>
<dbReference type="InterPro" id="IPR001709">
    <property type="entry name" value="Flavoprot_Pyr_Nucl_cyt_Rdtase"/>
</dbReference>
<dbReference type="Pfam" id="PF00111">
    <property type="entry name" value="Fer2"/>
    <property type="match status" value="1"/>
</dbReference>
<evidence type="ECO:0000256" key="7">
    <source>
        <dbReference type="ARBA" id="ARBA00023004"/>
    </source>
</evidence>
<keyword evidence="4" id="KW-0479">Metal-binding</keyword>
<dbReference type="InterPro" id="IPR008333">
    <property type="entry name" value="Cbr1-like_FAD-bd_dom"/>
</dbReference>
<keyword evidence="15" id="KW-1185">Reference proteome</keyword>
<dbReference type="PROSITE" id="PS51085">
    <property type="entry name" value="2FE2S_FER_2"/>
    <property type="match status" value="1"/>
</dbReference>
<dbReference type="GO" id="GO:0051537">
    <property type="term" value="F:2 iron, 2 sulfur cluster binding"/>
    <property type="evidence" value="ECO:0007669"/>
    <property type="project" value="UniProtKB-KW"/>
</dbReference>
<dbReference type="InterPro" id="IPR001433">
    <property type="entry name" value="OxRdtase_FAD/NAD-bd"/>
</dbReference>
<evidence type="ECO:0000256" key="11">
    <source>
        <dbReference type="SAM" id="Phobius"/>
    </source>
</evidence>
<keyword evidence="11" id="KW-0812">Transmembrane</keyword>
<evidence type="ECO:0000313" key="14">
    <source>
        <dbReference type="EMBL" id="QDT22003.1"/>
    </source>
</evidence>
<dbReference type="Pfam" id="PF00175">
    <property type="entry name" value="NAD_binding_1"/>
    <property type="match status" value="1"/>
</dbReference>
<dbReference type="PANTHER" id="PTHR47354">
    <property type="entry name" value="NADH OXIDOREDUCTASE HCR"/>
    <property type="match status" value="1"/>
</dbReference>
<feature type="compositionally biased region" description="Basic and acidic residues" evidence="10">
    <location>
        <begin position="276"/>
        <end position="287"/>
    </location>
</feature>
<evidence type="ECO:0000259" key="12">
    <source>
        <dbReference type="PROSITE" id="PS51085"/>
    </source>
</evidence>
<keyword evidence="11" id="KW-0472">Membrane</keyword>
<gene>
    <name evidence="14" type="primary">hmp_3</name>
    <name evidence="14" type="ORF">HG66A1_38090</name>
</gene>
<dbReference type="SUPFAM" id="SSF63380">
    <property type="entry name" value="Riboflavin synthase domain-like"/>
    <property type="match status" value="1"/>
</dbReference>
<evidence type="ECO:0000259" key="13">
    <source>
        <dbReference type="PROSITE" id="PS51384"/>
    </source>
</evidence>
<evidence type="ECO:0000256" key="2">
    <source>
        <dbReference type="ARBA" id="ARBA00022630"/>
    </source>
</evidence>
<dbReference type="InterPro" id="IPR039261">
    <property type="entry name" value="FNR_nucleotide-bd"/>
</dbReference>
<dbReference type="InterPro" id="IPR017938">
    <property type="entry name" value="Riboflavin_synthase-like_b-brl"/>
</dbReference>
<proteinExistence type="inferred from homology"/>
<evidence type="ECO:0000256" key="5">
    <source>
        <dbReference type="ARBA" id="ARBA00022827"/>
    </source>
</evidence>
<evidence type="ECO:0000256" key="3">
    <source>
        <dbReference type="ARBA" id="ARBA00022714"/>
    </source>
</evidence>
<dbReference type="PRINTS" id="PR00371">
    <property type="entry name" value="FPNCR"/>
</dbReference>
<dbReference type="InterPro" id="IPR017927">
    <property type="entry name" value="FAD-bd_FR_type"/>
</dbReference>
<evidence type="ECO:0000256" key="8">
    <source>
        <dbReference type="ARBA" id="ARBA00023014"/>
    </source>
</evidence>
<feature type="transmembrane region" description="Helical" evidence="11">
    <location>
        <begin position="215"/>
        <end position="236"/>
    </location>
</feature>
<dbReference type="Pfam" id="PF00970">
    <property type="entry name" value="FAD_binding_6"/>
    <property type="match status" value="1"/>
</dbReference>
<dbReference type="Gene3D" id="2.40.30.10">
    <property type="entry name" value="Translation factors"/>
    <property type="match status" value="1"/>
</dbReference>
<dbReference type="AlphaFoldDB" id="A0A517PRJ2"/>
<dbReference type="InterPro" id="IPR012675">
    <property type="entry name" value="Beta-grasp_dom_sf"/>
</dbReference>
<keyword evidence="2" id="KW-0285">Flavoprotein</keyword>
<dbReference type="GO" id="GO:0046872">
    <property type="term" value="F:metal ion binding"/>
    <property type="evidence" value="ECO:0007669"/>
    <property type="project" value="UniProtKB-KW"/>
</dbReference>
<dbReference type="GO" id="GO:0016491">
    <property type="term" value="F:oxidoreductase activity"/>
    <property type="evidence" value="ECO:0007669"/>
    <property type="project" value="UniProtKB-KW"/>
</dbReference>
<evidence type="ECO:0000256" key="10">
    <source>
        <dbReference type="SAM" id="MobiDB-lite"/>
    </source>
</evidence>
<dbReference type="EC" id="1.17.1.-" evidence="14"/>
<evidence type="ECO:0000256" key="4">
    <source>
        <dbReference type="ARBA" id="ARBA00022723"/>
    </source>
</evidence>
<keyword evidence="11" id="KW-1133">Transmembrane helix</keyword>
<evidence type="ECO:0000256" key="1">
    <source>
        <dbReference type="ARBA" id="ARBA00001974"/>
    </source>
</evidence>
<dbReference type="RefSeq" id="WP_197996665.1">
    <property type="nucleotide sequence ID" value="NZ_CP036266.1"/>
</dbReference>
<feature type="domain" description="FAD-binding FR-type" evidence="13">
    <location>
        <begin position="325"/>
        <end position="430"/>
    </location>
</feature>
<dbReference type="Gene3D" id="3.40.50.80">
    <property type="entry name" value="Nucleotide-binding domain of ferredoxin-NADP reductase (FNR) module"/>
    <property type="match status" value="1"/>
</dbReference>
<dbReference type="CDD" id="cd00207">
    <property type="entry name" value="fer2"/>
    <property type="match status" value="1"/>
</dbReference>
<dbReference type="SUPFAM" id="SSF52343">
    <property type="entry name" value="Ferredoxin reductase-like, C-terminal NADP-linked domain"/>
    <property type="match status" value="1"/>
</dbReference>
<evidence type="ECO:0000256" key="9">
    <source>
        <dbReference type="ARBA" id="ARBA00061434"/>
    </source>
</evidence>
<dbReference type="CDD" id="cd06217">
    <property type="entry name" value="FNR_iron_sulfur_binding_3"/>
    <property type="match status" value="1"/>
</dbReference>
<keyword evidence="8" id="KW-0411">Iron-sulfur</keyword>
<keyword evidence="7" id="KW-0408">Iron</keyword>
<dbReference type="InterPro" id="IPR050415">
    <property type="entry name" value="MRET"/>
</dbReference>
<dbReference type="PROSITE" id="PS00197">
    <property type="entry name" value="2FE2S_FER_1"/>
    <property type="match status" value="1"/>
</dbReference>
<evidence type="ECO:0000313" key="15">
    <source>
        <dbReference type="Proteomes" id="UP000320421"/>
    </source>
</evidence>
<dbReference type="InterPro" id="IPR006058">
    <property type="entry name" value="2Fe2S_fd_BS"/>
</dbReference>
<name>A0A517PRJ2_9PLAN</name>
<organism evidence="14 15">
    <name type="scientific">Gimesia chilikensis</name>
    <dbReference type="NCBI Taxonomy" id="2605989"/>
    <lineage>
        <taxon>Bacteria</taxon>
        <taxon>Pseudomonadati</taxon>
        <taxon>Planctomycetota</taxon>
        <taxon>Planctomycetia</taxon>
        <taxon>Planctomycetales</taxon>
        <taxon>Planctomycetaceae</taxon>
        <taxon>Gimesia</taxon>
    </lineage>
</organism>
<dbReference type="Gene3D" id="3.10.20.30">
    <property type="match status" value="1"/>
</dbReference>
<dbReference type="PANTHER" id="PTHR47354:SF6">
    <property type="entry name" value="NADH OXIDOREDUCTASE HCR"/>
    <property type="match status" value="1"/>
</dbReference>
<comment type="similarity">
    <text evidence="9">In the N-terminal section; belongs to the FAD-binding oxidoreductase type 6 family.</text>
</comment>
<accession>A0A517PRJ2</accession>
<keyword evidence="5" id="KW-0274">FAD</keyword>